<protein>
    <recommendedName>
        <fullName evidence="3">Peptidase C39-like domain-containing protein</fullName>
    </recommendedName>
</protein>
<dbReference type="OrthoDB" id="1261027at2"/>
<accession>A0A2H1EBE4</accession>
<evidence type="ECO:0000313" key="1">
    <source>
        <dbReference type="EMBL" id="SFZ83208.1"/>
    </source>
</evidence>
<dbReference type="RefSeq" id="WP_100211359.1">
    <property type="nucleotide sequence ID" value="NZ_CP138495.1"/>
</dbReference>
<evidence type="ECO:0000313" key="2">
    <source>
        <dbReference type="Proteomes" id="UP000231564"/>
    </source>
</evidence>
<organism evidence="1 2">
    <name type="scientific">Tenacibaculum maritimum NCIMB 2154</name>
    <dbReference type="NCBI Taxonomy" id="1349785"/>
    <lineage>
        <taxon>Bacteria</taxon>
        <taxon>Pseudomonadati</taxon>
        <taxon>Bacteroidota</taxon>
        <taxon>Flavobacteriia</taxon>
        <taxon>Flavobacteriales</taxon>
        <taxon>Flavobacteriaceae</taxon>
        <taxon>Tenacibaculum</taxon>
    </lineage>
</organism>
<dbReference type="KEGG" id="tmar:MARIT_1946"/>
<sequence length="108" mass="12508">MLKVLDFELGIKYLDQQLDNKKPIIVGLDDGRNEKYNSDKTTEHFLVIVGKGCENGNKYYRYFDVGTKHLSKGTKETNRLFIKESEQLIQGKHPDGKKTYTVAQVRRN</sequence>
<evidence type="ECO:0008006" key="3">
    <source>
        <dbReference type="Google" id="ProtNLM"/>
    </source>
</evidence>
<dbReference type="GeneID" id="47723440"/>
<keyword evidence="2" id="KW-1185">Reference proteome</keyword>
<reference evidence="1 2" key="1">
    <citation type="submission" date="2016-11" db="EMBL/GenBank/DDBJ databases">
        <authorList>
            <person name="Jaros S."/>
            <person name="Januszkiewicz K."/>
            <person name="Wedrychowicz H."/>
        </authorList>
    </citation>
    <scope>NUCLEOTIDE SEQUENCE [LARGE SCALE GENOMIC DNA]</scope>
    <source>
        <strain evidence="1">NCIMB 2154T</strain>
    </source>
</reference>
<dbReference type="AlphaFoldDB" id="A0A2H1EBE4"/>
<name>A0A2H1EBE4_9FLAO</name>
<dbReference type="Proteomes" id="UP000231564">
    <property type="component" value="Chromosome MARIT"/>
</dbReference>
<gene>
    <name evidence="1" type="ORF">MARIT_1946</name>
</gene>
<dbReference type="EMBL" id="LT634361">
    <property type="protein sequence ID" value="SFZ83208.1"/>
    <property type="molecule type" value="Genomic_DNA"/>
</dbReference>
<proteinExistence type="predicted"/>